<dbReference type="InterPro" id="IPR046342">
    <property type="entry name" value="CBS_dom_sf"/>
</dbReference>
<comment type="caution">
    <text evidence="4">The sequence shown here is derived from an EMBL/GenBank/DDBJ whole genome shotgun (WGS) entry which is preliminary data.</text>
</comment>
<dbReference type="Pfam" id="PF00571">
    <property type="entry name" value="CBS"/>
    <property type="match status" value="1"/>
</dbReference>
<protein>
    <submittedName>
        <fullName evidence="4">CBS domain-containing protein cbsx1, chloroplastic</fullName>
    </submittedName>
</protein>
<accession>A0ABD3DBN1</accession>
<dbReference type="PANTHER" id="PTHR48108:SF6">
    <property type="entry name" value="CBS DOMAIN-CONTAINING PROTEIN CBSX1, CHLOROPLASTIC"/>
    <property type="match status" value="1"/>
</dbReference>
<evidence type="ECO:0000313" key="4">
    <source>
        <dbReference type="EMBL" id="KAL3638559.1"/>
    </source>
</evidence>
<keyword evidence="5" id="KW-1185">Reference proteome</keyword>
<dbReference type="EMBL" id="JAVIJP010000019">
    <property type="protein sequence ID" value="KAL3638559.1"/>
    <property type="molecule type" value="Genomic_DNA"/>
</dbReference>
<keyword evidence="2" id="KW-0129">CBS domain</keyword>
<reference evidence="5" key="1">
    <citation type="journal article" date="2024" name="IScience">
        <title>Strigolactones Initiate the Formation of Haustorium-like Structures in Castilleja.</title>
        <authorList>
            <person name="Buerger M."/>
            <person name="Peterson D."/>
            <person name="Chory J."/>
        </authorList>
    </citation>
    <scope>NUCLEOTIDE SEQUENCE [LARGE SCALE GENOMIC DNA]</scope>
</reference>
<proteinExistence type="predicted"/>
<feature type="domain" description="CBS" evidence="3">
    <location>
        <begin position="43"/>
        <end position="100"/>
    </location>
</feature>
<dbReference type="AlphaFoldDB" id="A0ABD3DBN1"/>
<dbReference type="InterPro" id="IPR051462">
    <property type="entry name" value="CBS_domain-containing"/>
</dbReference>
<name>A0ABD3DBN1_9LAMI</name>
<organism evidence="4 5">
    <name type="scientific">Castilleja foliolosa</name>
    <dbReference type="NCBI Taxonomy" id="1961234"/>
    <lineage>
        <taxon>Eukaryota</taxon>
        <taxon>Viridiplantae</taxon>
        <taxon>Streptophyta</taxon>
        <taxon>Embryophyta</taxon>
        <taxon>Tracheophyta</taxon>
        <taxon>Spermatophyta</taxon>
        <taxon>Magnoliopsida</taxon>
        <taxon>eudicotyledons</taxon>
        <taxon>Gunneridae</taxon>
        <taxon>Pentapetalae</taxon>
        <taxon>asterids</taxon>
        <taxon>lamiids</taxon>
        <taxon>Lamiales</taxon>
        <taxon>Orobanchaceae</taxon>
        <taxon>Pedicularideae</taxon>
        <taxon>Castillejinae</taxon>
        <taxon>Castilleja</taxon>
    </lineage>
</organism>
<dbReference type="Gene3D" id="3.10.580.10">
    <property type="entry name" value="CBS-domain"/>
    <property type="match status" value="1"/>
</dbReference>
<dbReference type="SUPFAM" id="SSF54631">
    <property type="entry name" value="CBS-domain pair"/>
    <property type="match status" value="1"/>
</dbReference>
<dbReference type="PROSITE" id="PS51371">
    <property type="entry name" value="CBS"/>
    <property type="match status" value="1"/>
</dbReference>
<evidence type="ECO:0000256" key="1">
    <source>
        <dbReference type="ARBA" id="ARBA00022737"/>
    </source>
</evidence>
<gene>
    <name evidence="4" type="primary">CBSX1_2</name>
    <name evidence="4" type="ORF">CASFOL_017930</name>
</gene>
<dbReference type="SMART" id="SM00116">
    <property type="entry name" value="CBS"/>
    <property type="match status" value="1"/>
</dbReference>
<keyword evidence="1" id="KW-0677">Repeat</keyword>
<evidence type="ECO:0000313" key="5">
    <source>
        <dbReference type="Proteomes" id="UP001632038"/>
    </source>
</evidence>
<dbReference type="Proteomes" id="UP001632038">
    <property type="component" value="Unassembled WGS sequence"/>
</dbReference>
<evidence type="ECO:0000259" key="3">
    <source>
        <dbReference type="PROSITE" id="PS51371"/>
    </source>
</evidence>
<evidence type="ECO:0000256" key="2">
    <source>
        <dbReference type="PROSITE-ProRule" id="PRU00703"/>
    </source>
</evidence>
<sequence>MRLILAIEQNYCNADIRTKTYITFNEIQKLLSKTNGRVVGALMTPCPLVVRENTNLEDAVRLLLKTKYRLPVVDGQGKLIGIITRGDIVRGALQIKQAAEKM</sequence>
<dbReference type="PANTHER" id="PTHR48108">
    <property type="entry name" value="CBS DOMAIN-CONTAINING PROTEIN CBSX2, CHLOROPLASTIC"/>
    <property type="match status" value="1"/>
</dbReference>
<dbReference type="InterPro" id="IPR000644">
    <property type="entry name" value="CBS_dom"/>
</dbReference>